<dbReference type="NCBIfam" id="TIGR03718">
    <property type="entry name" value="R_switched_Alx"/>
    <property type="match status" value="1"/>
</dbReference>
<sequence length="336" mass="37504">MPAHPSVGSPLFYGVFFIAVLVMIGIDMWALKKNGAHKVSVKEALAWTCIWVAVSCAFAGWLYWELGHNQAYGHAVASQKVLEFFTGYVLEKSLAVDNIFVFLMIFSYFKVPPQYQHRVLLYGVLGAIALRTLMIFVGAVLVREFEWILYVFGAFLLYTGVKMIKSHDEEAAEDLSQNKMLVWLKKRIPVSSGFNGEKFFTIENGKRIATPLLLVLVMIELSDVVFAVDSIPAVFAVTTDPFIVLTSNIFAILGLRAMYFLLADIADRFVFLKFGLAFVLSFIGLKMLVMKWVHVPVGISLSVVFGALGVSVLISLMYNRRMRNGHDGGNSGDWSV</sequence>
<dbReference type="RefSeq" id="WP_244785518.1">
    <property type="nucleotide sequence ID" value="NZ_CP091508.1"/>
</dbReference>
<evidence type="ECO:0000256" key="4">
    <source>
        <dbReference type="ARBA" id="ARBA00022989"/>
    </source>
</evidence>
<feature type="transmembrane region" description="Helical" evidence="6">
    <location>
        <begin position="119"/>
        <end position="141"/>
    </location>
</feature>
<feature type="transmembrane region" description="Helical" evidence="6">
    <location>
        <begin position="295"/>
        <end position="318"/>
    </location>
</feature>
<keyword evidence="5 6" id="KW-0472">Membrane</keyword>
<proteinExistence type="inferred from homology"/>
<evidence type="ECO:0000313" key="7">
    <source>
        <dbReference type="EMBL" id="UOO82126.1"/>
    </source>
</evidence>
<dbReference type="PANTHER" id="PTHR30238:SF0">
    <property type="entry name" value="THYLAKOID MEMBRANE PROTEIN TERC, CHLOROPLASTIC"/>
    <property type="match status" value="1"/>
</dbReference>
<evidence type="ECO:0000256" key="5">
    <source>
        <dbReference type="ARBA" id="ARBA00023136"/>
    </source>
</evidence>
<evidence type="ECO:0000313" key="8">
    <source>
        <dbReference type="Proteomes" id="UP000829817"/>
    </source>
</evidence>
<feature type="transmembrane region" description="Helical" evidence="6">
    <location>
        <begin position="84"/>
        <end position="107"/>
    </location>
</feature>
<feature type="transmembrane region" description="Helical" evidence="6">
    <location>
        <begin position="147"/>
        <end position="164"/>
    </location>
</feature>
<keyword evidence="4 6" id="KW-1133">Transmembrane helix</keyword>
<dbReference type="EMBL" id="CP091508">
    <property type="protein sequence ID" value="UOO82126.1"/>
    <property type="molecule type" value="Genomic_DNA"/>
</dbReference>
<evidence type="ECO:0000256" key="3">
    <source>
        <dbReference type="ARBA" id="ARBA00022692"/>
    </source>
</evidence>
<feature type="transmembrane region" description="Helical" evidence="6">
    <location>
        <begin position="44"/>
        <end position="64"/>
    </location>
</feature>
<organism evidence="7 8">
    <name type="scientific">Uruburuella testudinis</name>
    <dbReference type="NCBI Taxonomy" id="1282863"/>
    <lineage>
        <taxon>Bacteria</taxon>
        <taxon>Pseudomonadati</taxon>
        <taxon>Pseudomonadota</taxon>
        <taxon>Betaproteobacteria</taxon>
        <taxon>Neisseriales</taxon>
        <taxon>Neisseriaceae</taxon>
        <taxon>Uruburuella</taxon>
    </lineage>
</organism>
<comment type="similarity">
    <text evidence="2">Belongs to the TerC family.</text>
</comment>
<dbReference type="InterPro" id="IPR005496">
    <property type="entry name" value="Integral_membrane_TerC"/>
</dbReference>
<evidence type="ECO:0000256" key="2">
    <source>
        <dbReference type="ARBA" id="ARBA00007511"/>
    </source>
</evidence>
<name>A0ABY4DSU7_9NEIS</name>
<keyword evidence="8" id="KW-1185">Reference proteome</keyword>
<evidence type="ECO:0000256" key="6">
    <source>
        <dbReference type="SAM" id="Phobius"/>
    </source>
</evidence>
<feature type="transmembrane region" description="Helical" evidence="6">
    <location>
        <begin position="212"/>
        <end position="236"/>
    </location>
</feature>
<reference evidence="7 8" key="1">
    <citation type="journal article" date="2022" name="Res Sq">
        <title>Evolution of multicellular longitudinally dividing oral cavity symbionts (Neisseriaceae).</title>
        <authorList>
            <person name="Nyongesa S."/>
            <person name="Weber P."/>
            <person name="Bernet E."/>
            <person name="Pullido F."/>
            <person name="Nieckarz M."/>
            <person name="Delaby M."/>
            <person name="Nieves C."/>
            <person name="Viehboeck T."/>
            <person name="Krause N."/>
            <person name="Rivera-Millot A."/>
            <person name="Nakamura A."/>
            <person name="Vischer N."/>
            <person name="VanNieuwenhze M."/>
            <person name="Brun Y."/>
            <person name="Cava F."/>
            <person name="Bulgheresi S."/>
            <person name="Veyrier F."/>
        </authorList>
    </citation>
    <scope>NUCLEOTIDE SEQUENCE [LARGE SCALE GENOMIC DNA]</scope>
    <source>
        <strain evidence="7 8">CCUG 63373m</strain>
    </source>
</reference>
<dbReference type="Proteomes" id="UP000829817">
    <property type="component" value="Chromosome"/>
</dbReference>
<comment type="subcellular location">
    <subcellularLocation>
        <location evidence="1">Membrane</location>
        <topology evidence="1">Multi-pass membrane protein</topology>
    </subcellularLocation>
</comment>
<keyword evidence="3 6" id="KW-0812">Transmembrane</keyword>
<dbReference type="PANTHER" id="PTHR30238">
    <property type="entry name" value="MEMBRANE BOUND PREDICTED REDOX MODULATOR"/>
    <property type="match status" value="1"/>
</dbReference>
<dbReference type="Pfam" id="PF03741">
    <property type="entry name" value="TerC"/>
    <property type="match status" value="1"/>
</dbReference>
<evidence type="ECO:0000256" key="1">
    <source>
        <dbReference type="ARBA" id="ARBA00004141"/>
    </source>
</evidence>
<feature type="transmembrane region" description="Helical" evidence="6">
    <location>
        <begin position="242"/>
        <end position="262"/>
    </location>
</feature>
<dbReference type="InterPro" id="IPR022369">
    <property type="entry name" value="Integral_membrane_TerC_rswitch"/>
</dbReference>
<protein>
    <submittedName>
        <fullName evidence="7">TerC family protein</fullName>
    </submittedName>
</protein>
<accession>A0ABY4DSU7</accession>
<feature type="transmembrane region" description="Helical" evidence="6">
    <location>
        <begin position="12"/>
        <end position="32"/>
    </location>
</feature>
<feature type="transmembrane region" description="Helical" evidence="6">
    <location>
        <begin position="269"/>
        <end position="289"/>
    </location>
</feature>
<gene>
    <name evidence="7" type="ORF">LVJ83_01200</name>
</gene>